<dbReference type="InterPro" id="IPR005224">
    <property type="entry name" value="SfsA"/>
</dbReference>
<dbReference type="GO" id="GO:0003677">
    <property type="term" value="F:DNA binding"/>
    <property type="evidence" value="ECO:0007669"/>
    <property type="project" value="InterPro"/>
</dbReference>
<organism evidence="4 5">
    <name type="scientific">Thermophagus xiamenensis</name>
    <dbReference type="NCBI Taxonomy" id="385682"/>
    <lineage>
        <taxon>Bacteria</taxon>
        <taxon>Pseudomonadati</taxon>
        <taxon>Bacteroidota</taxon>
        <taxon>Bacteroidia</taxon>
        <taxon>Marinilabiliales</taxon>
        <taxon>Marinilabiliaceae</taxon>
        <taxon>Thermophagus</taxon>
    </lineage>
</organism>
<reference evidence="4 5" key="1">
    <citation type="submission" date="2016-10" db="EMBL/GenBank/DDBJ databases">
        <authorList>
            <person name="de Groot N.N."/>
        </authorList>
    </citation>
    <scope>NUCLEOTIDE SEQUENCE [LARGE SCALE GENOMIC DNA]</scope>
    <source>
        <strain evidence="4 5">DSM 19012</strain>
    </source>
</reference>
<name>A0A1I2BV00_9BACT</name>
<dbReference type="STRING" id="385682.SAMN05444380_11447"/>
<dbReference type="EMBL" id="FONA01000014">
    <property type="protein sequence ID" value="SFE59939.1"/>
    <property type="molecule type" value="Genomic_DNA"/>
</dbReference>
<evidence type="ECO:0000313" key="5">
    <source>
        <dbReference type="Proteomes" id="UP000181976"/>
    </source>
</evidence>
<evidence type="ECO:0000259" key="2">
    <source>
        <dbReference type="Pfam" id="PF03749"/>
    </source>
</evidence>
<dbReference type="Proteomes" id="UP000181976">
    <property type="component" value="Unassembled WGS sequence"/>
</dbReference>
<dbReference type="InterPro" id="IPR040452">
    <property type="entry name" value="SfsA_C"/>
</dbReference>
<dbReference type="PANTHER" id="PTHR30545:SF2">
    <property type="entry name" value="SUGAR FERMENTATION STIMULATION PROTEIN A"/>
    <property type="match status" value="1"/>
</dbReference>
<dbReference type="PANTHER" id="PTHR30545">
    <property type="entry name" value="SUGAR FERMENTATION STIMULATION PROTEIN A"/>
    <property type="match status" value="1"/>
</dbReference>
<dbReference type="eggNOG" id="COG1489">
    <property type="taxonomic scope" value="Bacteria"/>
</dbReference>
<accession>A0A1I2BV00</accession>
<dbReference type="RefSeq" id="WP_010527826.1">
    <property type="nucleotide sequence ID" value="NZ_AFSL01000063.1"/>
</dbReference>
<dbReference type="AlphaFoldDB" id="A0A1I2BV00"/>
<dbReference type="HAMAP" id="MF_00095">
    <property type="entry name" value="SfsA"/>
    <property type="match status" value="1"/>
</dbReference>
<gene>
    <name evidence="1" type="primary">sfsA</name>
    <name evidence="4" type="ORF">SAMN05444380_11447</name>
</gene>
<dbReference type="OrthoDB" id="9802365at2"/>
<proteinExistence type="inferred from homology"/>
<evidence type="ECO:0000259" key="3">
    <source>
        <dbReference type="Pfam" id="PF17746"/>
    </source>
</evidence>
<feature type="domain" description="Sugar fermentation stimulation protein C-terminal" evidence="2">
    <location>
        <begin position="83"/>
        <end position="218"/>
    </location>
</feature>
<dbReference type="CDD" id="cd22359">
    <property type="entry name" value="SfsA-like_bacterial"/>
    <property type="match status" value="1"/>
</dbReference>
<sequence length="233" mass="26476">MQFKKELVHGRLIRRYKRFLTDVELDDGTQVLAHCTNSGSMKSCLEEGAEVYLSPVDDPKRKTQYTWEMIRINNNWVGINTSHPNKLAVEALQNNSITGLEGYAHIVPECKIQDSRLDIMAENEKETCFIEVKNVTLKEGPYALFPDAITSRGLKHLETLMRLKEEGYRAVMLYIIQRMDVELFAAAKTIDPAYAEALNRAVDKGVEVFPVQAEVSPTGIFLKRVLPFVQDNV</sequence>
<dbReference type="FunCoup" id="A0A1I2BV00">
    <property type="interactions" value="13"/>
</dbReference>
<protein>
    <recommendedName>
        <fullName evidence="1">Sugar fermentation stimulation protein homolog</fullName>
    </recommendedName>
</protein>
<dbReference type="Pfam" id="PF03749">
    <property type="entry name" value="SfsA"/>
    <property type="match status" value="1"/>
</dbReference>
<dbReference type="Gene3D" id="2.40.50.580">
    <property type="match status" value="1"/>
</dbReference>
<feature type="domain" description="SfsA N-terminal OB" evidence="3">
    <location>
        <begin position="13"/>
        <end position="79"/>
    </location>
</feature>
<dbReference type="Gene3D" id="3.40.1350.60">
    <property type="match status" value="1"/>
</dbReference>
<dbReference type="Pfam" id="PF17746">
    <property type="entry name" value="SfsA_N"/>
    <property type="match status" value="1"/>
</dbReference>
<dbReference type="NCBIfam" id="TIGR00230">
    <property type="entry name" value="sfsA"/>
    <property type="match status" value="1"/>
</dbReference>
<dbReference type="InParanoid" id="A0A1I2BV00"/>
<evidence type="ECO:0000256" key="1">
    <source>
        <dbReference type="HAMAP-Rule" id="MF_00095"/>
    </source>
</evidence>
<comment type="similarity">
    <text evidence="1">Belongs to the SfsA family.</text>
</comment>
<dbReference type="InterPro" id="IPR041465">
    <property type="entry name" value="SfsA_N"/>
</dbReference>
<keyword evidence="5" id="KW-1185">Reference proteome</keyword>
<evidence type="ECO:0000313" key="4">
    <source>
        <dbReference type="EMBL" id="SFE59939.1"/>
    </source>
</evidence>